<dbReference type="GO" id="GO:0140664">
    <property type="term" value="F:ATP-dependent DNA damage sensor activity"/>
    <property type="evidence" value="ECO:0007669"/>
    <property type="project" value="InterPro"/>
</dbReference>
<reference evidence="5 6" key="1">
    <citation type="journal article" date="2016" name="Nat. Commun.">
        <title>Thousands of microbial genomes shed light on interconnected biogeochemical processes in an aquifer system.</title>
        <authorList>
            <person name="Anantharaman K."/>
            <person name="Brown C.T."/>
            <person name="Hug L.A."/>
            <person name="Sharon I."/>
            <person name="Castelle C.J."/>
            <person name="Probst A.J."/>
            <person name="Thomas B.C."/>
            <person name="Singh A."/>
            <person name="Wilkins M.J."/>
            <person name="Karaoz U."/>
            <person name="Brodie E.L."/>
            <person name="Williams K.H."/>
            <person name="Hubbard S.S."/>
            <person name="Banfield J.F."/>
        </authorList>
    </citation>
    <scope>NUCLEOTIDE SEQUENCE [LARGE SCALE GENOMIC DNA]</scope>
    <source>
        <strain evidence="6">RBG_16_55_9</strain>
    </source>
</reference>
<dbReference type="SUPFAM" id="SSF118116">
    <property type="entry name" value="DNA mismatch repair protein MutL"/>
    <property type="match status" value="1"/>
</dbReference>
<dbReference type="Gene3D" id="3.30.1370.100">
    <property type="entry name" value="MutL, C-terminal domain, regulatory subdomain"/>
    <property type="match status" value="1"/>
</dbReference>
<evidence type="ECO:0008006" key="7">
    <source>
        <dbReference type="Google" id="ProtNLM"/>
    </source>
</evidence>
<evidence type="ECO:0000256" key="2">
    <source>
        <dbReference type="SAM" id="MobiDB-lite"/>
    </source>
</evidence>
<dbReference type="SMART" id="SM01340">
    <property type="entry name" value="DNA_mis_repair"/>
    <property type="match status" value="1"/>
</dbReference>
<gene>
    <name evidence="5" type="ORF">A2Z21_04495</name>
</gene>
<dbReference type="InterPro" id="IPR014721">
    <property type="entry name" value="Ribsml_uS5_D2-typ_fold_subgr"/>
</dbReference>
<proteinExistence type="predicted"/>
<evidence type="ECO:0000259" key="3">
    <source>
        <dbReference type="SMART" id="SM00853"/>
    </source>
</evidence>
<dbReference type="SUPFAM" id="SSF54211">
    <property type="entry name" value="Ribosomal protein S5 domain 2-like"/>
    <property type="match status" value="1"/>
</dbReference>
<protein>
    <recommendedName>
        <fullName evidence="7">DNA mismatch repair protein MutL</fullName>
    </recommendedName>
</protein>
<dbReference type="AlphaFoldDB" id="A0A1F5UV82"/>
<dbReference type="InterPro" id="IPR042121">
    <property type="entry name" value="MutL_C_regsub"/>
</dbReference>
<dbReference type="CDD" id="cd00782">
    <property type="entry name" value="MutL_Trans"/>
    <property type="match status" value="1"/>
</dbReference>
<dbReference type="STRING" id="1817864.A2Z21_04495"/>
<dbReference type="InterPro" id="IPR038973">
    <property type="entry name" value="MutL/Mlh/Pms-like"/>
</dbReference>
<evidence type="ECO:0000313" key="6">
    <source>
        <dbReference type="Proteomes" id="UP000179157"/>
    </source>
</evidence>
<dbReference type="Proteomes" id="UP000179157">
    <property type="component" value="Unassembled WGS sequence"/>
</dbReference>
<organism evidence="5 6">
    <name type="scientific">Fraserbacteria sp. (strain RBG_16_55_9)</name>
    <dbReference type="NCBI Taxonomy" id="1817864"/>
    <lineage>
        <taxon>Bacteria</taxon>
        <taxon>Candidatus Fraseribacteriota</taxon>
    </lineage>
</organism>
<evidence type="ECO:0000256" key="1">
    <source>
        <dbReference type="ARBA" id="ARBA00023204"/>
    </source>
</evidence>
<dbReference type="InterPro" id="IPR042120">
    <property type="entry name" value="MutL_C_dimsub"/>
</dbReference>
<dbReference type="Gene3D" id="3.30.1540.20">
    <property type="entry name" value="MutL, C-terminal domain, dimerisation subdomain"/>
    <property type="match status" value="1"/>
</dbReference>
<dbReference type="GO" id="GO:0016887">
    <property type="term" value="F:ATP hydrolysis activity"/>
    <property type="evidence" value="ECO:0007669"/>
    <property type="project" value="InterPro"/>
</dbReference>
<feature type="domain" description="DNA mismatch repair protein S5" evidence="4">
    <location>
        <begin position="51"/>
        <end position="169"/>
    </location>
</feature>
<dbReference type="InterPro" id="IPR013507">
    <property type="entry name" value="DNA_mismatch_S5_2-like"/>
</dbReference>
<dbReference type="Pfam" id="PF08676">
    <property type="entry name" value="MutL_C"/>
    <property type="match status" value="1"/>
</dbReference>
<dbReference type="GO" id="GO:0030983">
    <property type="term" value="F:mismatched DNA binding"/>
    <property type="evidence" value="ECO:0007669"/>
    <property type="project" value="InterPro"/>
</dbReference>
<dbReference type="InterPro" id="IPR014790">
    <property type="entry name" value="MutL_C"/>
</dbReference>
<keyword evidence="1" id="KW-0227">DNA damage</keyword>
<feature type="region of interest" description="Disordered" evidence="2">
    <location>
        <begin position="175"/>
        <end position="204"/>
    </location>
</feature>
<dbReference type="EMBL" id="MFGX01000064">
    <property type="protein sequence ID" value="OGF55058.1"/>
    <property type="molecule type" value="Genomic_DNA"/>
</dbReference>
<dbReference type="InterPro" id="IPR002099">
    <property type="entry name" value="MutL/Mlh/PMS"/>
</dbReference>
<dbReference type="InterPro" id="IPR020568">
    <property type="entry name" value="Ribosomal_Su5_D2-typ_SF"/>
</dbReference>
<dbReference type="PANTHER" id="PTHR10073">
    <property type="entry name" value="DNA MISMATCH REPAIR PROTEIN MLH, PMS, MUTL"/>
    <property type="match status" value="1"/>
</dbReference>
<dbReference type="NCBIfam" id="TIGR00585">
    <property type="entry name" value="mutl"/>
    <property type="match status" value="1"/>
</dbReference>
<accession>A0A1F5UV82</accession>
<dbReference type="PANTHER" id="PTHR10073:SF12">
    <property type="entry name" value="DNA MISMATCH REPAIR PROTEIN MLH1"/>
    <property type="match status" value="1"/>
</dbReference>
<dbReference type="Pfam" id="PF01119">
    <property type="entry name" value="DNA_mis_repair"/>
    <property type="match status" value="1"/>
</dbReference>
<dbReference type="InterPro" id="IPR037198">
    <property type="entry name" value="MutL_C_sf"/>
</dbReference>
<dbReference type="Gene3D" id="3.30.230.10">
    <property type="match status" value="1"/>
</dbReference>
<dbReference type="SMART" id="SM00853">
    <property type="entry name" value="MutL_C"/>
    <property type="match status" value="1"/>
</dbReference>
<dbReference type="GO" id="GO:0006298">
    <property type="term" value="P:mismatch repair"/>
    <property type="evidence" value="ECO:0007669"/>
    <property type="project" value="InterPro"/>
</dbReference>
<keyword evidence="1" id="KW-0234">DNA repair</keyword>
<dbReference type="GO" id="GO:0032300">
    <property type="term" value="C:mismatch repair complex"/>
    <property type="evidence" value="ECO:0007669"/>
    <property type="project" value="InterPro"/>
</dbReference>
<dbReference type="GO" id="GO:0005524">
    <property type="term" value="F:ATP binding"/>
    <property type="evidence" value="ECO:0007669"/>
    <property type="project" value="InterPro"/>
</dbReference>
<feature type="domain" description="MutL C-terminal dimerisation" evidence="3">
    <location>
        <begin position="231"/>
        <end position="378"/>
    </location>
</feature>
<name>A0A1F5UV82_FRAXR</name>
<feature type="non-terminal residue" evidence="5">
    <location>
        <position position="1"/>
    </location>
</feature>
<sequence length="421" mass="47579">KFLKSEKTEFFHIVRTVKRFALAYPTVHIRLLHGSKLVLESPPARELRDVIAQLYDPDLAKALLEVKVEGREVCVHGLVAPPQRARADRNEQYVFVNGRFVRDTAIQFAISKAYEGLLERDKYPVTFLFVEIDPQMVDVNVHPKKEEVRFSNPSLVQAEVKRAVSSALLTKGMIPSLKEPRPSVGGSMEQRVHLKGRPSTGSPLDLKKEILKRASQTKPIPPEAQLRGERVIGQLHGTYIVVQTEQGVELIDQHVAHERIFFERYLEQLTAGRVRRQRLLIPLTLEFPVDQADLLAKHLASLEEKLGVGLERFGGGTFILRDWPESLAEELTKENAIHTLERILEALEHEAEVGSEELAKQMAADLACESAVVKNTPLSLPEMEGLVAQLRQMKNPYRCPHGRPIIVSYSLSELERAFGRR</sequence>
<evidence type="ECO:0000313" key="5">
    <source>
        <dbReference type="EMBL" id="OGF55058.1"/>
    </source>
</evidence>
<evidence type="ECO:0000259" key="4">
    <source>
        <dbReference type="SMART" id="SM01340"/>
    </source>
</evidence>
<comment type="caution">
    <text evidence="5">The sequence shown here is derived from an EMBL/GenBank/DDBJ whole genome shotgun (WGS) entry which is preliminary data.</text>
</comment>